<sequence>MAASNETFHTVVDAFTLVSLALGARKMYLRLCPNIHQVNDLHAIITEWRVFMATLTGPYRTEFERQFPGYLTAMEGHVGRFEMELNSLAMDLREPASIWETYSPLATKWSKRLKQTRGDIDHVDANFRRTTADYREAGRHGIFALSRVRPDDGAQAGPSSGHHGVLAPQTGNTAADVREVANIQEMRGRLMARLPFAAIRDHAIRNAVDRANRVINAVIQSVQGGAANLRA</sequence>
<dbReference type="Proteomes" id="UP001144978">
    <property type="component" value="Unassembled WGS sequence"/>
</dbReference>
<reference evidence="1" key="1">
    <citation type="submission" date="2022-08" db="EMBL/GenBank/DDBJ databases">
        <title>Genome Sequence of Pycnoporus sanguineus.</title>
        <authorList>
            <person name="Buettner E."/>
        </authorList>
    </citation>
    <scope>NUCLEOTIDE SEQUENCE</scope>
    <source>
        <strain evidence="1">CG-C14</strain>
    </source>
</reference>
<name>A0ACC1NKR4_9APHY</name>
<evidence type="ECO:0000313" key="1">
    <source>
        <dbReference type="EMBL" id="KAJ2979679.1"/>
    </source>
</evidence>
<organism evidence="1 2">
    <name type="scientific">Trametes sanguinea</name>
    <dbReference type="NCBI Taxonomy" id="158606"/>
    <lineage>
        <taxon>Eukaryota</taxon>
        <taxon>Fungi</taxon>
        <taxon>Dikarya</taxon>
        <taxon>Basidiomycota</taxon>
        <taxon>Agaricomycotina</taxon>
        <taxon>Agaricomycetes</taxon>
        <taxon>Polyporales</taxon>
        <taxon>Polyporaceae</taxon>
        <taxon>Trametes</taxon>
    </lineage>
</organism>
<dbReference type="EMBL" id="JANSHE010004219">
    <property type="protein sequence ID" value="KAJ2979679.1"/>
    <property type="molecule type" value="Genomic_DNA"/>
</dbReference>
<keyword evidence="2" id="KW-1185">Reference proteome</keyword>
<protein>
    <submittedName>
        <fullName evidence="1">Uncharacterized protein</fullName>
    </submittedName>
</protein>
<gene>
    <name evidence="1" type="ORF">NUW54_g11105</name>
</gene>
<comment type="caution">
    <text evidence="1">The sequence shown here is derived from an EMBL/GenBank/DDBJ whole genome shotgun (WGS) entry which is preliminary data.</text>
</comment>
<accession>A0ACC1NKR4</accession>
<evidence type="ECO:0000313" key="2">
    <source>
        <dbReference type="Proteomes" id="UP001144978"/>
    </source>
</evidence>
<proteinExistence type="predicted"/>